<sequence>MKMISIHVDIEEVKDVNPEDYKDFHTKFEWTMEAYSILKKTFHLNSFRSNQLEAINAVLSGEDVFVLMPTGGGKSLCYQLPALVESGITHGTTIVISPLISLMQDQVEHLLAKGIKAAMLNSKAGMSERKNIFNLFIGGFLKLIYISPEMISASNAAKSAIGKLYRDKRLARIVVDEAHCVSSWGHDFRPDYKALSYFKTEYPDIPVMALTATANEKVRMDIIHNLKLNKPNL</sequence>
<evidence type="ECO:0000313" key="2">
    <source>
        <dbReference type="Proteomes" id="UP001165064"/>
    </source>
</evidence>
<name>A0ACB5U904_AMBMO</name>
<keyword evidence="2" id="KW-1185">Reference proteome</keyword>
<proteinExistence type="predicted"/>
<protein>
    <submittedName>
        <fullName evidence="1">Unnamed protein product</fullName>
    </submittedName>
</protein>
<reference evidence="1" key="1">
    <citation type="submission" date="2023-04" db="EMBL/GenBank/DDBJ databases">
        <title>Ambrosiozyma monospora NBRC 10751.</title>
        <authorList>
            <person name="Ichikawa N."/>
            <person name="Sato H."/>
            <person name="Tonouchi N."/>
        </authorList>
    </citation>
    <scope>NUCLEOTIDE SEQUENCE</scope>
    <source>
        <strain evidence="1">NBRC 10751</strain>
    </source>
</reference>
<comment type="caution">
    <text evidence="1">The sequence shown here is derived from an EMBL/GenBank/DDBJ whole genome shotgun (WGS) entry which is preliminary data.</text>
</comment>
<evidence type="ECO:0000313" key="1">
    <source>
        <dbReference type="EMBL" id="GMF05388.1"/>
    </source>
</evidence>
<dbReference type="Proteomes" id="UP001165064">
    <property type="component" value="Unassembled WGS sequence"/>
</dbReference>
<organism evidence="1 2">
    <name type="scientific">Ambrosiozyma monospora</name>
    <name type="common">Yeast</name>
    <name type="synonym">Endomycopsis monosporus</name>
    <dbReference type="NCBI Taxonomy" id="43982"/>
    <lineage>
        <taxon>Eukaryota</taxon>
        <taxon>Fungi</taxon>
        <taxon>Dikarya</taxon>
        <taxon>Ascomycota</taxon>
        <taxon>Saccharomycotina</taxon>
        <taxon>Pichiomycetes</taxon>
        <taxon>Pichiales</taxon>
        <taxon>Pichiaceae</taxon>
        <taxon>Ambrosiozyma</taxon>
    </lineage>
</organism>
<dbReference type="EMBL" id="BSXS01014380">
    <property type="protein sequence ID" value="GMF05388.1"/>
    <property type="molecule type" value="Genomic_DNA"/>
</dbReference>
<accession>A0ACB5U904</accession>
<gene>
    <name evidence="1" type="ORF">Amon02_001231600</name>
</gene>